<sequence length="416" mass="47375">MATSPGEGTGWSKASVTIDIPTGEKLTKATERQRNNDRQTARRYGEEDPDAPPPGTFRFTVPNFHHRSLCTIIREVFTQTPSKSFHYHPFKLFHQSSPERPPERVYQDAFTADAFLDADRKLQESLPEPGCSLPRAVAGIMLWSDATHVAQFGQAKLWPIYVYFANQCKYERGRPSSHAARCVAYLPSLPDSITDHIRNQGRSASAPLLAHCRRELFHASWGLILNDEFLHAYEHGIVVQCSDGQWRRLYPRIFTYSADYPEKVLIATVRDFGGCPCPFCTMPKDHIPRLGTKRDWVERAEGARIDDSERQSKVQQARDLIYRRGLALGNTQVEDYLKPQSWVPTTNAFSRLSSFGFNYFNMLVVDQMHEFELGVWKALLTHLVRIIHQLGSSVVDTFNERCVEYVLIHGSAVADN</sequence>
<dbReference type="Proteomes" id="UP000053558">
    <property type="component" value="Unassembled WGS sequence"/>
</dbReference>
<dbReference type="AlphaFoldDB" id="A0A5M3MP33"/>
<dbReference type="OrthoDB" id="3208495at2759"/>
<dbReference type="Pfam" id="PF18759">
    <property type="entry name" value="Plavaka"/>
    <property type="match status" value="1"/>
</dbReference>
<dbReference type="KEGG" id="cput:CONPUDRAFT_57709"/>
<dbReference type="InterPro" id="IPR041078">
    <property type="entry name" value="Plavaka"/>
</dbReference>
<evidence type="ECO:0000313" key="2">
    <source>
        <dbReference type="EMBL" id="EIW80786.1"/>
    </source>
</evidence>
<feature type="compositionally biased region" description="Basic and acidic residues" evidence="1">
    <location>
        <begin position="25"/>
        <end position="46"/>
    </location>
</feature>
<dbReference type="OMA" id="NERCVEY"/>
<keyword evidence="3" id="KW-1185">Reference proteome</keyword>
<gene>
    <name evidence="2" type="ORF">CONPUDRAFT_57709</name>
</gene>
<dbReference type="RefSeq" id="XP_007769067.1">
    <property type="nucleotide sequence ID" value="XM_007770877.1"/>
</dbReference>
<dbReference type="EMBL" id="JH711579">
    <property type="protein sequence ID" value="EIW80786.1"/>
    <property type="molecule type" value="Genomic_DNA"/>
</dbReference>
<proteinExistence type="predicted"/>
<dbReference type="GeneID" id="19207899"/>
<evidence type="ECO:0000256" key="1">
    <source>
        <dbReference type="SAM" id="MobiDB-lite"/>
    </source>
</evidence>
<evidence type="ECO:0000313" key="3">
    <source>
        <dbReference type="Proteomes" id="UP000053558"/>
    </source>
</evidence>
<name>A0A5M3MP33_CONPW</name>
<accession>A0A5M3MP33</accession>
<feature type="region of interest" description="Disordered" evidence="1">
    <location>
        <begin position="1"/>
        <end position="56"/>
    </location>
</feature>
<organism evidence="2 3">
    <name type="scientific">Coniophora puteana (strain RWD-64-598)</name>
    <name type="common">Brown rot fungus</name>
    <dbReference type="NCBI Taxonomy" id="741705"/>
    <lineage>
        <taxon>Eukaryota</taxon>
        <taxon>Fungi</taxon>
        <taxon>Dikarya</taxon>
        <taxon>Basidiomycota</taxon>
        <taxon>Agaricomycotina</taxon>
        <taxon>Agaricomycetes</taxon>
        <taxon>Agaricomycetidae</taxon>
        <taxon>Boletales</taxon>
        <taxon>Coniophorineae</taxon>
        <taxon>Coniophoraceae</taxon>
        <taxon>Coniophora</taxon>
    </lineage>
</organism>
<protein>
    <submittedName>
        <fullName evidence="2">Uncharacterized protein</fullName>
    </submittedName>
</protein>
<reference evidence="3" key="1">
    <citation type="journal article" date="2012" name="Science">
        <title>The Paleozoic origin of enzymatic lignin decomposition reconstructed from 31 fungal genomes.</title>
        <authorList>
            <person name="Floudas D."/>
            <person name="Binder M."/>
            <person name="Riley R."/>
            <person name="Barry K."/>
            <person name="Blanchette R.A."/>
            <person name="Henrissat B."/>
            <person name="Martinez A.T."/>
            <person name="Otillar R."/>
            <person name="Spatafora J.W."/>
            <person name="Yadav J.S."/>
            <person name="Aerts A."/>
            <person name="Benoit I."/>
            <person name="Boyd A."/>
            <person name="Carlson A."/>
            <person name="Copeland A."/>
            <person name="Coutinho P.M."/>
            <person name="de Vries R.P."/>
            <person name="Ferreira P."/>
            <person name="Findley K."/>
            <person name="Foster B."/>
            <person name="Gaskell J."/>
            <person name="Glotzer D."/>
            <person name="Gorecki P."/>
            <person name="Heitman J."/>
            <person name="Hesse C."/>
            <person name="Hori C."/>
            <person name="Igarashi K."/>
            <person name="Jurgens J.A."/>
            <person name="Kallen N."/>
            <person name="Kersten P."/>
            <person name="Kohler A."/>
            <person name="Kuees U."/>
            <person name="Kumar T.K.A."/>
            <person name="Kuo A."/>
            <person name="LaButti K."/>
            <person name="Larrondo L.F."/>
            <person name="Lindquist E."/>
            <person name="Ling A."/>
            <person name="Lombard V."/>
            <person name="Lucas S."/>
            <person name="Lundell T."/>
            <person name="Martin R."/>
            <person name="McLaughlin D.J."/>
            <person name="Morgenstern I."/>
            <person name="Morin E."/>
            <person name="Murat C."/>
            <person name="Nagy L.G."/>
            <person name="Nolan M."/>
            <person name="Ohm R.A."/>
            <person name="Patyshakuliyeva A."/>
            <person name="Rokas A."/>
            <person name="Ruiz-Duenas F.J."/>
            <person name="Sabat G."/>
            <person name="Salamov A."/>
            <person name="Samejima M."/>
            <person name="Schmutz J."/>
            <person name="Slot J.C."/>
            <person name="St John F."/>
            <person name="Stenlid J."/>
            <person name="Sun H."/>
            <person name="Sun S."/>
            <person name="Syed K."/>
            <person name="Tsang A."/>
            <person name="Wiebenga A."/>
            <person name="Young D."/>
            <person name="Pisabarro A."/>
            <person name="Eastwood D.C."/>
            <person name="Martin F."/>
            <person name="Cullen D."/>
            <person name="Grigoriev I.V."/>
            <person name="Hibbett D.S."/>
        </authorList>
    </citation>
    <scope>NUCLEOTIDE SEQUENCE [LARGE SCALE GENOMIC DNA]</scope>
    <source>
        <strain evidence="3">RWD-64-598 SS2</strain>
    </source>
</reference>
<comment type="caution">
    <text evidence="2">The sequence shown here is derived from an EMBL/GenBank/DDBJ whole genome shotgun (WGS) entry which is preliminary data.</text>
</comment>